<reference evidence="6 7" key="1">
    <citation type="journal article" date="2015" name="Microbes Environ.">
        <title>Distribution and evolution of nitrogen fixation genes in the phylum bacteroidetes.</title>
        <authorList>
            <person name="Inoue J."/>
            <person name="Oshima K."/>
            <person name="Suda W."/>
            <person name="Sakamoto M."/>
            <person name="Iino T."/>
            <person name="Noda S."/>
            <person name="Hongoh Y."/>
            <person name="Hattori M."/>
            <person name="Ohkuma M."/>
        </authorList>
    </citation>
    <scope>NUCLEOTIDE SEQUENCE [LARGE SCALE GENOMIC DNA]</scope>
    <source>
        <strain evidence="6 7">JCM 15093</strain>
    </source>
</reference>
<comment type="caution">
    <text evidence="6">The sequence shown here is derived from an EMBL/GenBank/DDBJ whole genome shotgun (WGS) entry which is preliminary data.</text>
</comment>
<dbReference type="AlphaFoldDB" id="A0A069D2T4"/>
<evidence type="ECO:0000256" key="3">
    <source>
        <dbReference type="ARBA" id="ARBA00022989"/>
    </source>
</evidence>
<protein>
    <recommendedName>
        <fullName evidence="5">Translocation and assembly module TamB C-terminal domain-containing protein</fullName>
    </recommendedName>
</protein>
<accession>A0A069D2T4</accession>
<dbReference type="Proteomes" id="UP000027601">
    <property type="component" value="Unassembled WGS sequence"/>
</dbReference>
<gene>
    <name evidence="6" type="ORF">JCM15093_2451</name>
</gene>
<name>A0A069D2T4_9BACE</name>
<keyword evidence="4" id="KW-0472">Membrane</keyword>
<dbReference type="Pfam" id="PF04357">
    <property type="entry name" value="TamB"/>
    <property type="match status" value="1"/>
</dbReference>
<evidence type="ECO:0000313" key="7">
    <source>
        <dbReference type="Proteomes" id="UP000027601"/>
    </source>
</evidence>
<dbReference type="PANTHER" id="PTHR30441:SF4">
    <property type="entry name" value="PROTEIN ASMA"/>
    <property type="match status" value="1"/>
</dbReference>
<dbReference type="STRING" id="1121097.GCA_000428125_01047"/>
<dbReference type="InterPro" id="IPR007452">
    <property type="entry name" value="TamB_C"/>
</dbReference>
<keyword evidence="7" id="KW-1185">Reference proteome</keyword>
<organism evidence="6 7">
    <name type="scientific">Bacteroides graminisolvens DSM 19988 = JCM 15093</name>
    <dbReference type="NCBI Taxonomy" id="1121097"/>
    <lineage>
        <taxon>Bacteria</taxon>
        <taxon>Pseudomonadati</taxon>
        <taxon>Bacteroidota</taxon>
        <taxon>Bacteroidia</taxon>
        <taxon>Bacteroidales</taxon>
        <taxon>Bacteroidaceae</taxon>
        <taxon>Bacteroides</taxon>
    </lineage>
</organism>
<dbReference type="EMBL" id="BAJS01000016">
    <property type="protein sequence ID" value="GAK37218.1"/>
    <property type="molecule type" value="Genomic_DNA"/>
</dbReference>
<proteinExistence type="predicted"/>
<evidence type="ECO:0000256" key="4">
    <source>
        <dbReference type="ARBA" id="ARBA00023136"/>
    </source>
</evidence>
<keyword evidence="3" id="KW-1133">Transmembrane helix</keyword>
<keyword evidence="2" id="KW-0812">Transmembrane</keyword>
<dbReference type="PANTHER" id="PTHR30441">
    <property type="entry name" value="DUF748 DOMAIN-CONTAINING PROTEIN"/>
    <property type="match status" value="1"/>
</dbReference>
<dbReference type="InterPro" id="IPR052894">
    <property type="entry name" value="AsmA-related"/>
</dbReference>
<sequence>MYIGVIILLNIPFVQQKTAAYVSHQLSILLNTSVSVEKINLGLLNRIVVDNIALKDQSATDLLKVTRLSAKFEILPLLNGKISINSIQLFGFNISLNKANRNSKANYQFIIDALTPTNKTSKKNNNLDLRINSILIRRGKLSYDILSESTTPGKFNPSHIKLHNIIANISLKSLHNDSINASIKRLSLDEQSGLSLRKLTLKVLANDKKMTVENFKLELANTQIKTNQIEMSYNSFEDFNDFGNKVNFALSILPSRITFKDISPIVTSLAHFKESIELEMKLKGTINQLDIPFLSIKGSEHLKLNSSLSFQYLLDPENTYLYGKLDNLFIDSKGFDFITRNMSDTYLGIKPILNRLGNISFSGEVSGYYSDLVTYGLFKTDLGSFNTDLKLSGNKETHALSYSGEIKTIDFSLGKLINNSLVGQTSLNFIVNGYHPKMQYPTINIKGLISKIEYKQYKYENINLDGEYKAGGYNGKIALNDPNGNVLLKGEFSPYNKIPNFNFTALISKIKPHNLNLSSKYSETEFSLNINANFHGKSINDLSGEVSVDSFICKSATKDFYIPEIKISASNEDKNKKIKINSSFIKGTILGQYSYETIGNSITNILKKHLSSLAPSTTNSQEKKSENNFNFDIHIYNTDILPILLDIPLNINSHSTIKGYVDDKMSRTRLEAYFPKLKYDNFNIESGVLICDNQGDQISAQIRFTNIRDNKNAINFSLDSKAKNDTLYTTLNWGNNSKNTYGGKLSAVTKFTRKINEVSQESNIATQIEIKATDVILNDTLWKIHPSIIKLESQKIEINNFYFSHKNQYIHINGSASKNESDTLKMQLRDINIDYVFDVVNLQGLDFKGKASGNAYITKTMKTPNMKADLSVKQFRFNNGIIGDMNITGNWDEKNEGIFLDAKIQEPNKSKTTVSGYIYPLKPKSGLDLYINAQNTNLKFMEHYVQSIISDIKGKGSGNVHLFGTFKALNIEGKVKPDATLKINLLNTYFAVKDSIEMKADQFSFNNIPISDLEGHNGSLNGTIKHQNFKNMHYNLEFKANNLLVMNTKENNSAPFYGTIYATGNALLNGNPEAKYRCSSRYKQKQ</sequence>
<dbReference type="GO" id="GO:0005886">
    <property type="term" value="C:plasma membrane"/>
    <property type="evidence" value="ECO:0007669"/>
    <property type="project" value="InterPro"/>
</dbReference>
<dbReference type="GO" id="GO:0009306">
    <property type="term" value="P:protein secretion"/>
    <property type="evidence" value="ECO:0007669"/>
    <property type="project" value="InterPro"/>
</dbReference>
<dbReference type="GO" id="GO:0090313">
    <property type="term" value="P:regulation of protein targeting to membrane"/>
    <property type="evidence" value="ECO:0007669"/>
    <property type="project" value="TreeGrafter"/>
</dbReference>
<evidence type="ECO:0000313" key="6">
    <source>
        <dbReference type="EMBL" id="GAK37218.1"/>
    </source>
</evidence>
<evidence type="ECO:0000259" key="5">
    <source>
        <dbReference type="Pfam" id="PF04357"/>
    </source>
</evidence>
<evidence type="ECO:0000256" key="2">
    <source>
        <dbReference type="ARBA" id="ARBA00022692"/>
    </source>
</evidence>
<evidence type="ECO:0000256" key="1">
    <source>
        <dbReference type="ARBA" id="ARBA00004167"/>
    </source>
</evidence>
<feature type="domain" description="Translocation and assembly module TamB C-terminal" evidence="5">
    <location>
        <begin position="1011"/>
        <end position="1073"/>
    </location>
</feature>
<dbReference type="eggNOG" id="COG2911">
    <property type="taxonomic scope" value="Bacteria"/>
</dbReference>
<comment type="subcellular location">
    <subcellularLocation>
        <location evidence="1">Membrane</location>
        <topology evidence="1">Single-pass membrane protein</topology>
    </subcellularLocation>
</comment>